<evidence type="ECO:0000256" key="1">
    <source>
        <dbReference type="SAM" id="Coils"/>
    </source>
</evidence>
<dbReference type="Pfam" id="PF13166">
    <property type="entry name" value="AAA_13"/>
    <property type="match status" value="1"/>
</dbReference>
<gene>
    <name evidence="3" type="ORF">S01H1_18864</name>
</gene>
<evidence type="ECO:0000313" key="3">
    <source>
        <dbReference type="EMBL" id="GAF90038.1"/>
    </source>
</evidence>
<keyword evidence="1" id="KW-0175">Coiled coil</keyword>
<dbReference type="InterPro" id="IPR026866">
    <property type="entry name" value="CR006_AAA"/>
</dbReference>
<protein>
    <recommendedName>
        <fullName evidence="2">Protein CR006 P-loop domain-containing protein</fullName>
    </recommendedName>
</protein>
<feature type="coiled-coil region" evidence="1">
    <location>
        <begin position="151"/>
        <end position="178"/>
    </location>
</feature>
<dbReference type="EMBL" id="BARS01010125">
    <property type="protein sequence ID" value="GAF90038.1"/>
    <property type="molecule type" value="Genomic_DNA"/>
</dbReference>
<feature type="domain" description="Protein CR006 P-loop" evidence="2">
    <location>
        <begin position="27"/>
        <end position="222"/>
    </location>
</feature>
<proteinExistence type="predicted"/>
<dbReference type="Gene3D" id="3.40.50.300">
    <property type="entry name" value="P-loop containing nucleotide triphosphate hydrolases"/>
    <property type="match status" value="1"/>
</dbReference>
<accession>X0T988</accession>
<comment type="caution">
    <text evidence="3">The sequence shown here is derived from an EMBL/GenBank/DDBJ whole genome shotgun (WGS) entry which is preliminary data.</text>
</comment>
<evidence type="ECO:0000259" key="2">
    <source>
        <dbReference type="Pfam" id="PF13166"/>
    </source>
</evidence>
<feature type="non-terminal residue" evidence="3">
    <location>
        <position position="230"/>
    </location>
</feature>
<dbReference type="InterPro" id="IPR027417">
    <property type="entry name" value="P-loop_NTPase"/>
</dbReference>
<name>X0T988_9ZZZZ</name>
<dbReference type="AlphaFoldDB" id="X0T988"/>
<sequence>MINKFKTIENLGVFQKFKWDNKALDKKKNIIEFKDINILYGWNYSGKTTLSRIIRAMETGEISDKYKNPNFCVSFEDGTTVDQNNLTSHSENIRVFNEDFVRRHLKFISNPDDGVESFAIAESGNIEILKEVYALNKELGSNKEGEKTELYAKLERKSNNYLARKNEYEEAKKSLKNKLSTEAKGIKDSIEKYGEPNYNIRKLESEIEQVLNQEFDSITNEQKFEKEKLI</sequence>
<reference evidence="3" key="1">
    <citation type="journal article" date="2014" name="Front. Microbiol.">
        <title>High frequency of phylogenetically diverse reductive dehalogenase-homologous genes in deep subseafloor sedimentary metagenomes.</title>
        <authorList>
            <person name="Kawai M."/>
            <person name="Futagami T."/>
            <person name="Toyoda A."/>
            <person name="Takaki Y."/>
            <person name="Nishi S."/>
            <person name="Hori S."/>
            <person name="Arai W."/>
            <person name="Tsubouchi T."/>
            <person name="Morono Y."/>
            <person name="Uchiyama I."/>
            <person name="Ito T."/>
            <person name="Fujiyama A."/>
            <person name="Inagaki F."/>
            <person name="Takami H."/>
        </authorList>
    </citation>
    <scope>NUCLEOTIDE SEQUENCE</scope>
    <source>
        <strain evidence="3">Expedition CK06-06</strain>
    </source>
</reference>
<organism evidence="3">
    <name type="scientific">marine sediment metagenome</name>
    <dbReference type="NCBI Taxonomy" id="412755"/>
    <lineage>
        <taxon>unclassified sequences</taxon>
        <taxon>metagenomes</taxon>
        <taxon>ecological metagenomes</taxon>
    </lineage>
</organism>